<dbReference type="OrthoDB" id="9811182at2"/>
<dbReference type="PANTHER" id="PTHR43673">
    <property type="entry name" value="NAD(P)H NITROREDUCTASE YDGI-RELATED"/>
    <property type="match status" value="1"/>
</dbReference>
<evidence type="ECO:0000313" key="4">
    <source>
        <dbReference type="EMBL" id="PRZ40740.1"/>
    </source>
</evidence>
<dbReference type="PANTHER" id="PTHR43673:SF10">
    <property type="entry name" value="NADH DEHYDROGENASE_NAD(P)H NITROREDUCTASE XCC3605-RELATED"/>
    <property type="match status" value="1"/>
</dbReference>
<dbReference type="GO" id="GO:0016491">
    <property type="term" value="F:oxidoreductase activity"/>
    <property type="evidence" value="ECO:0007669"/>
    <property type="project" value="UniProtKB-KW"/>
</dbReference>
<keyword evidence="5" id="KW-1185">Reference proteome</keyword>
<dbReference type="EMBL" id="PVUE01000014">
    <property type="protein sequence ID" value="PRZ40740.1"/>
    <property type="molecule type" value="Genomic_DNA"/>
</dbReference>
<keyword evidence="2" id="KW-0560">Oxidoreductase</keyword>
<name>A0A2T0ZWL4_9ACTN</name>
<gene>
    <name evidence="4" type="ORF">CLV47_11437</name>
</gene>
<accession>A0A2T0ZWL4</accession>
<proteinExistence type="inferred from homology"/>
<dbReference type="CDD" id="cd02136">
    <property type="entry name" value="PnbA_NfnB-like"/>
    <property type="match status" value="1"/>
</dbReference>
<dbReference type="Pfam" id="PF00881">
    <property type="entry name" value="Nitroreductase"/>
    <property type="match status" value="1"/>
</dbReference>
<protein>
    <submittedName>
        <fullName evidence="4">Nitroreductase</fullName>
    </submittedName>
</protein>
<dbReference type="InterPro" id="IPR000415">
    <property type="entry name" value="Nitroreductase-like"/>
</dbReference>
<dbReference type="AlphaFoldDB" id="A0A2T0ZWL4"/>
<comment type="caution">
    <text evidence="4">The sequence shown here is derived from an EMBL/GenBank/DDBJ whole genome shotgun (WGS) entry which is preliminary data.</text>
</comment>
<evidence type="ECO:0000256" key="1">
    <source>
        <dbReference type="ARBA" id="ARBA00007118"/>
    </source>
</evidence>
<dbReference type="Gene3D" id="3.40.109.10">
    <property type="entry name" value="NADH Oxidase"/>
    <property type="match status" value="1"/>
</dbReference>
<sequence>MDFETLVHARRSVRGFKDQPVPQSVIEEIIDLAKRAPSSMNTQPWHIHVVTGEPLEEIRSRNMTAMMDGAQPSRDIPSHGKYEGVHRDRQVGIAKKLFAAMGIAREDIPMRQDWVLRGFRQFDAPVSLVLTYDRVLDIGAECRFDLGALSYGLVLAAWTRGLGAVINGQGIQRSDVVREVADIPDDQVIMTCIAMGYPDETFAANSVRSDREDIGSFVRFVGFPDTAAVAADRVQ</sequence>
<evidence type="ECO:0000256" key="2">
    <source>
        <dbReference type="ARBA" id="ARBA00023002"/>
    </source>
</evidence>
<evidence type="ECO:0000259" key="3">
    <source>
        <dbReference type="Pfam" id="PF00881"/>
    </source>
</evidence>
<reference evidence="4 5" key="1">
    <citation type="submission" date="2018-03" db="EMBL/GenBank/DDBJ databases">
        <title>Genomic Encyclopedia of Archaeal and Bacterial Type Strains, Phase II (KMG-II): from individual species to whole genera.</title>
        <authorList>
            <person name="Goeker M."/>
        </authorList>
    </citation>
    <scope>NUCLEOTIDE SEQUENCE [LARGE SCALE GENOMIC DNA]</scope>
    <source>
        <strain evidence="4 5">DSM 100065</strain>
    </source>
</reference>
<feature type="domain" description="Nitroreductase" evidence="3">
    <location>
        <begin position="9"/>
        <end position="197"/>
    </location>
</feature>
<dbReference type="Proteomes" id="UP000237752">
    <property type="component" value="Unassembled WGS sequence"/>
</dbReference>
<organism evidence="4 5">
    <name type="scientific">Antricoccus suffuscus</name>
    <dbReference type="NCBI Taxonomy" id="1629062"/>
    <lineage>
        <taxon>Bacteria</taxon>
        <taxon>Bacillati</taxon>
        <taxon>Actinomycetota</taxon>
        <taxon>Actinomycetes</taxon>
        <taxon>Geodermatophilales</taxon>
        <taxon>Antricoccaceae</taxon>
        <taxon>Antricoccus</taxon>
    </lineage>
</organism>
<comment type="similarity">
    <text evidence="1">Belongs to the nitroreductase family.</text>
</comment>
<dbReference type="InterPro" id="IPR029479">
    <property type="entry name" value="Nitroreductase"/>
</dbReference>
<dbReference type="SUPFAM" id="SSF55469">
    <property type="entry name" value="FMN-dependent nitroreductase-like"/>
    <property type="match status" value="1"/>
</dbReference>
<evidence type="ECO:0000313" key="5">
    <source>
        <dbReference type="Proteomes" id="UP000237752"/>
    </source>
</evidence>